<feature type="compositionally biased region" description="Polar residues" evidence="8">
    <location>
        <begin position="207"/>
        <end position="216"/>
    </location>
</feature>
<evidence type="ECO:0000256" key="7">
    <source>
        <dbReference type="ARBA" id="ARBA00041563"/>
    </source>
</evidence>
<organism evidence="10 11">
    <name type="scientific">Lymnaea stagnalis</name>
    <name type="common">Great pond snail</name>
    <name type="synonym">Helix stagnalis</name>
    <dbReference type="NCBI Taxonomy" id="6523"/>
    <lineage>
        <taxon>Eukaryota</taxon>
        <taxon>Metazoa</taxon>
        <taxon>Spiralia</taxon>
        <taxon>Lophotrochozoa</taxon>
        <taxon>Mollusca</taxon>
        <taxon>Gastropoda</taxon>
        <taxon>Heterobranchia</taxon>
        <taxon>Euthyneura</taxon>
        <taxon>Panpulmonata</taxon>
        <taxon>Hygrophila</taxon>
        <taxon>Lymnaeoidea</taxon>
        <taxon>Lymnaeidae</taxon>
        <taxon>Lymnaea</taxon>
    </lineage>
</organism>
<evidence type="ECO:0000313" key="11">
    <source>
        <dbReference type="Proteomes" id="UP001497497"/>
    </source>
</evidence>
<dbReference type="PANTHER" id="PTHR21600">
    <property type="entry name" value="MITOCHONDRIAL RNA PSEUDOURIDINE SYNTHASE"/>
    <property type="match status" value="1"/>
</dbReference>
<evidence type="ECO:0000259" key="9">
    <source>
        <dbReference type="Pfam" id="PF00849"/>
    </source>
</evidence>
<reference evidence="10 11" key="1">
    <citation type="submission" date="2024-04" db="EMBL/GenBank/DDBJ databases">
        <authorList>
            <consortium name="Genoscope - CEA"/>
            <person name="William W."/>
        </authorList>
    </citation>
    <scope>NUCLEOTIDE SEQUENCE [LARGE SCALE GENOMIC DNA]</scope>
</reference>
<dbReference type="Gene3D" id="3.30.2350.10">
    <property type="entry name" value="Pseudouridine synthase"/>
    <property type="match status" value="1"/>
</dbReference>
<comment type="catalytic activity">
    <reaction evidence="5">
        <text>a uridine in tRNA = a pseudouridine in tRNA</text>
        <dbReference type="Rhea" id="RHEA:54572"/>
        <dbReference type="Rhea" id="RHEA-COMP:13339"/>
        <dbReference type="Rhea" id="RHEA-COMP:13934"/>
        <dbReference type="ChEBI" id="CHEBI:65314"/>
        <dbReference type="ChEBI" id="CHEBI:65315"/>
    </reaction>
</comment>
<dbReference type="Proteomes" id="UP001497497">
    <property type="component" value="Unassembled WGS sequence"/>
</dbReference>
<dbReference type="GO" id="GO:0001522">
    <property type="term" value="P:pseudouridine synthesis"/>
    <property type="evidence" value="ECO:0007669"/>
    <property type="project" value="InterPro"/>
</dbReference>
<dbReference type="InterPro" id="IPR006145">
    <property type="entry name" value="PsdUridine_synth_RsuA/RluA"/>
</dbReference>
<comment type="catalytic activity">
    <reaction evidence="2">
        <text>uridine in 5S rRNA = pseudouridine in 5S rRNA</text>
        <dbReference type="Rhea" id="RHEA:47036"/>
        <dbReference type="Rhea" id="RHEA-COMP:11730"/>
        <dbReference type="Rhea" id="RHEA-COMP:11731"/>
        <dbReference type="ChEBI" id="CHEBI:65314"/>
        <dbReference type="ChEBI" id="CHEBI:65315"/>
    </reaction>
</comment>
<keyword evidence="4" id="KW-0413">Isomerase</keyword>
<dbReference type="PANTHER" id="PTHR21600:SF83">
    <property type="entry name" value="PSEUDOURIDYLATE SYNTHASE RPUSD4, MITOCHONDRIAL"/>
    <property type="match status" value="1"/>
</dbReference>
<name>A0AAV2HYM2_LYMST</name>
<dbReference type="CDD" id="cd02869">
    <property type="entry name" value="PseudoU_synth_RluA_like"/>
    <property type="match status" value="1"/>
</dbReference>
<feature type="region of interest" description="Disordered" evidence="8">
    <location>
        <begin position="84"/>
        <end position="122"/>
    </location>
</feature>
<evidence type="ECO:0000256" key="8">
    <source>
        <dbReference type="SAM" id="MobiDB-lite"/>
    </source>
</evidence>
<proteinExistence type="inferred from homology"/>
<dbReference type="AlphaFoldDB" id="A0AAV2HYM2"/>
<feature type="domain" description="Pseudouridine synthase RsuA/RluA-like" evidence="9">
    <location>
        <begin position="589"/>
        <end position="760"/>
    </location>
</feature>
<sequence>MSLNLKVAQGILKPEIFHSYIRACQQMLSINQSSRRRLYSQIPSSQSDVSEESEDFFGIPKNYKLQHIRKNEILSSTLKIKAEGEHSTDSTVNKVDDQDATNEKTNVDSQMKPLSRKARRRLQKNIQGSEVATTFGIMAFDKQAGDKLPLNAEDLTRRAKDVLQSTYLLPSHSSLRLSKKNTPHEQEVSNRPPSQFQSKKDVKLKRSQSPSSTLSEDLNAFDENFSPGGAENFFPGGSVKETFISSISTNITLNKPAHNLFEEQYFGTETTDIPTRAEKITAAPTPNRGESLTCLNDSHNVSLTNLKSSNPNEASSSSHNLFEEQYFGANIGPAEVSSVEAPKFRSEADNSNQNSKPEDGGDFIMDSGFNEVDKQYFIGRSENGNSLQSPSLHEVIKVYAGSTDKVIPMSNPKIVSSKGTSTKIAETKSYSEEIERIPNLHEKAPALAESVEGGLSNTEPTIKSIEVHRSDDFVKKWRGKRRTVPAAQQEEKETQLAYDVAMKIREALKGNVKDSKEKEGVAQFLAAAASATTESEIKDDQDKKYYGQGKKLDSKGFRILDPVVFDLEKMPSADIIRMLKGRILFDHEDFLAIDKPYGLPSISQRNDRVSVCELLPSFAETLPKSFKVSSLHLVQGLDRDVTGAVILAKNPEVAALLRGMYNDSEQIIQRFWAITKGVPSLPTGLIDIPVGEGKVGDIYKMMLRPRYSKEQKILAHTSKAPSKKAVTEYKILSQNLQAALLECTLHTNNIKHQIRLHLASGLNTPILGDHKYSHFDTLAPQRLHKEMLERLKIRQAKVRHLALHLYCKSVVLTNYKGRMIFLTTRPPEHFKNSLNALKLYVQK</sequence>
<gene>
    <name evidence="10" type="ORF">GSLYS_00013052001</name>
</gene>
<evidence type="ECO:0000256" key="3">
    <source>
        <dbReference type="ARBA" id="ARBA00010876"/>
    </source>
</evidence>
<evidence type="ECO:0000256" key="2">
    <source>
        <dbReference type="ARBA" id="ARBA00001896"/>
    </source>
</evidence>
<evidence type="ECO:0000313" key="10">
    <source>
        <dbReference type="EMBL" id="CAL1539233.1"/>
    </source>
</evidence>
<comment type="caution">
    <text evidence="10">The sequence shown here is derived from an EMBL/GenBank/DDBJ whole genome shotgun (WGS) entry which is preliminary data.</text>
</comment>
<feature type="compositionally biased region" description="Basic and acidic residues" evidence="8">
    <location>
        <begin position="84"/>
        <end position="106"/>
    </location>
</feature>
<evidence type="ECO:0000256" key="6">
    <source>
        <dbReference type="ARBA" id="ARBA00039953"/>
    </source>
</evidence>
<comment type="similarity">
    <text evidence="3">Belongs to the pseudouridine synthase RluA family.</text>
</comment>
<dbReference type="EMBL" id="CAXITT010000333">
    <property type="protein sequence ID" value="CAL1539233.1"/>
    <property type="molecule type" value="Genomic_DNA"/>
</dbReference>
<dbReference type="SUPFAM" id="SSF55120">
    <property type="entry name" value="Pseudouridine synthase"/>
    <property type="match status" value="1"/>
</dbReference>
<feature type="region of interest" description="Disordered" evidence="8">
    <location>
        <begin position="173"/>
        <end position="216"/>
    </location>
</feature>
<comment type="catalytic activity">
    <reaction evidence="1">
        <text>a uridine in mRNA = a pseudouridine in mRNA</text>
        <dbReference type="Rhea" id="RHEA:56644"/>
        <dbReference type="Rhea" id="RHEA-COMP:14658"/>
        <dbReference type="Rhea" id="RHEA-COMP:14659"/>
        <dbReference type="ChEBI" id="CHEBI:65314"/>
        <dbReference type="ChEBI" id="CHEBI:65315"/>
    </reaction>
</comment>
<feature type="region of interest" description="Disordered" evidence="8">
    <location>
        <begin position="341"/>
        <end position="365"/>
    </location>
</feature>
<dbReference type="Pfam" id="PF00849">
    <property type="entry name" value="PseudoU_synth_2"/>
    <property type="match status" value="1"/>
</dbReference>
<keyword evidence="11" id="KW-1185">Reference proteome</keyword>
<dbReference type="InterPro" id="IPR050188">
    <property type="entry name" value="RluA_PseudoU_synthase"/>
</dbReference>
<evidence type="ECO:0000256" key="5">
    <source>
        <dbReference type="ARBA" id="ARBA00036943"/>
    </source>
</evidence>
<dbReference type="InterPro" id="IPR020103">
    <property type="entry name" value="PsdUridine_synth_cat_dom_sf"/>
</dbReference>
<protein>
    <recommendedName>
        <fullName evidence="6">Pseudouridylate synthase RPUSD4, mitochondrial</fullName>
    </recommendedName>
    <alternativeName>
        <fullName evidence="7">RNA pseudouridylate synthase domain-containing protein 4</fullName>
    </alternativeName>
</protein>
<evidence type="ECO:0000256" key="4">
    <source>
        <dbReference type="ARBA" id="ARBA00023235"/>
    </source>
</evidence>
<accession>A0AAV2HYM2</accession>
<dbReference type="GO" id="GO:0003723">
    <property type="term" value="F:RNA binding"/>
    <property type="evidence" value="ECO:0007669"/>
    <property type="project" value="InterPro"/>
</dbReference>
<dbReference type="GO" id="GO:0009982">
    <property type="term" value="F:pseudouridine synthase activity"/>
    <property type="evidence" value="ECO:0007669"/>
    <property type="project" value="InterPro"/>
</dbReference>
<evidence type="ECO:0000256" key="1">
    <source>
        <dbReference type="ARBA" id="ARBA00001166"/>
    </source>
</evidence>